<evidence type="ECO:0000313" key="13">
    <source>
        <dbReference type="EMBL" id="GAA0164390.1"/>
    </source>
</evidence>
<feature type="compositionally biased region" description="Polar residues" evidence="10">
    <location>
        <begin position="216"/>
        <end position="226"/>
    </location>
</feature>
<evidence type="ECO:0000256" key="7">
    <source>
        <dbReference type="ARBA" id="ARBA00023242"/>
    </source>
</evidence>
<dbReference type="InterPro" id="IPR001789">
    <property type="entry name" value="Sig_transdc_resp-reg_receiver"/>
</dbReference>
<feature type="domain" description="Response regulatory" evidence="11">
    <location>
        <begin position="72"/>
        <end position="190"/>
    </location>
</feature>
<evidence type="ECO:0000256" key="6">
    <source>
        <dbReference type="ARBA" id="ARBA00023163"/>
    </source>
</evidence>
<evidence type="ECO:0000256" key="4">
    <source>
        <dbReference type="ARBA" id="ARBA00023015"/>
    </source>
</evidence>
<dbReference type="InterPro" id="IPR010402">
    <property type="entry name" value="CCT_domain"/>
</dbReference>
<comment type="similarity">
    <text evidence="2">Belongs to the ARR-like family.</text>
</comment>
<dbReference type="GO" id="GO:0005634">
    <property type="term" value="C:nucleus"/>
    <property type="evidence" value="ECO:0007669"/>
    <property type="project" value="UniProtKB-SubCell"/>
</dbReference>
<evidence type="ECO:0000256" key="3">
    <source>
        <dbReference type="ARBA" id="ARBA00023012"/>
    </source>
</evidence>
<keyword evidence="6" id="KW-0804">Transcription</keyword>
<dbReference type="SUPFAM" id="SSF52172">
    <property type="entry name" value="CheY-like"/>
    <property type="match status" value="1"/>
</dbReference>
<dbReference type="Gene3D" id="3.40.50.2300">
    <property type="match status" value="1"/>
</dbReference>
<keyword evidence="3" id="KW-0902">Two-component regulatory system</keyword>
<dbReference type="GO" id="GO:0009736">
    <property type="term" value="P:cytokinin-activated signaling pathway"/>
    <property type="evidence" value="ECO:0007669"/>
    <property type="project" value="InterPro"/>
</dbReference>
<dbReference type="Proteomes" id="UP001454036">
    <property type="component" value="Unassembled WGS sequence"/>
</dbReference>
<proteinExistence type="inferred from homology"/>
<dbReference type="Pfam" id="PF00072">
    <property type="entry name" value="Response_reg"/>
    <property type="match status" value="1"/>
</dbReference>
<keyword evidence="4" id="KW-0805">Transcription regulation</keyword>
<evidence type="ECO:0000256" key="10">
    <source>
        <dbReference type="SAM" id="MobiDB-lite"/>
    </source>
</evidence>
<comment type="subcellular location">
    <subcellularLocation>
        <location evidence="1 9">Nucleus</location>
    </subcellularLocation>
</comment>
<name>A0AAV3QNN7_LITER</name>
<keyword evidence="14" id="KW-1185">Reference proteome</keyword>
<dbReference type="PANTHER" id="PTHR43874">
    <property type="entry name" value="TWO-COMPONENT RESPONSE REGULATOR"/>
    <property type="match status" value="1"/>
</dbReference>
<organism evidence="13 14">
    <name type="scientific">Lithospermum erythrorhizon</name>
    <name type="common">Purple gromwell</name>
    <name type="synonym">Lithospermum officinale var. erythrorhizon</name>
    <dbReference type="NCBI Taxonomy" id="34254"/>
    <lineage>
        <taxon>Eukaryota</taxon>
        <taxon>Viridiplantae</taxon>
        <taxon>Streptophyta</taxon>
        <taxon>Embryophyta</taxon>
        <taxon>Tracheophyta</taxon>
        <taxon>Spermatophyta</taxon>
        <taxon>Magnoliopsida</taxon>
        <taxon>eudicotyledons</taxon>
        <taxon>Gunneridae</taxon>
        <taxon>Pentapetalae</taxon>
        <taxon>asterids</taxon>
        <taxon>lamiids</taxon>
        <taxon>Boraginales</taxon>
        <taxon>Boraginaceae</taxon>
        <taxon>Boraginoideae</taxon>
        <taxon>Lithospermeae</taxon>
        <taxon>Lithospermum</taxon>
    </lineage>
</organism>
<evidence type="ECO:0000259" key="12">
    <source>
        <dbReference type="PROSITE" id="PS51017"/>
    </source>
</evidence>
<dbReference type="SMART" id="SM00448">
    <property type="entry name" value="REC"/>
    <property type="match status" value="1"/>
</dbReference>
<protein>
    <submittedName>
        <fullName evidence="13">Winged helix/forkhead transcription factor</fullName>
    </submittedName>
</protein>
<dbReference type="InterPro" id="IPR045279">
    <property type="entry name" value="ARR-like"/>
</dbReference>
<evidence type="ECO:0000313" key="14">
    <source>
        <dbReference type="Proteomes" id="UP001454036"/>
    </source>
</evidence>
<dbReference type="GO" id="GO:0048511">
    <property type="term" value="P:rhythmic process"/>
    <property type="evidence" value="ECO:0007669"/>
    <property type="project" value="UniProtKB-KW"/>
</dbReference>
<dbReference type="PANTHER" id="PTHR43874:SF95">
    <property type="entry name" value="TWO-COMPONENT RESPONSE REGULATOR-LIKE APRR5"/>
    <property type="match status" value="1"/>
</dbReference>
<dbReference type="GO" id="GO:0000160">
    <property type="term" value="P:phosphorelay signal transduction system"/>
    <property type="evidence" value="ECO:0007669"/>
    <property type="project" value="UniProtKB-KW"/>
</dbReference>
<evidence type="ECO:0000256" key="5">
    <source>
        <dbReference type="ARBA" id="ARBA00023108"/>
    </source>
</evidence>
<accession>A0AAV3QNN7</accession>
<evidence type="ECO:0000256" key="9">
    <source>
        <dbReference type="PROSITE-ProRule" id="PRU00357"/>
    </source>
</evidence>
<keyword evidence="7 9" id="KW-0539">Nucleus</keyword>
<feature type="region of interest" description="Disordered" evidence="10">
    <location>
        <begin position="662"/>
        <end position="689"/>
    </location>
</feature>
<feature type="domain" description="CCT" evidence="12">
    <location>
        <begin position="635"/>
        <end position="677"/>
    </location>
</feature>
<dbReference type="InterPro" id="IPR011006">
    <property type="entry name" value="CheY-like_superfamily"/>
</dbReference>
<evidence type="ECO:0000256" key="1">
    <source>
        <dbReference type="ARBA" id="ARBA00004123"/>
    </source>
</evidence>
<keyword evidence="5" id="KW-0090">Biological rhythms</keyword>
<dbReference type="PROSITE" id="PS51017">
    <property type="entry name" value="CCT"/>
    <property type="match status" value="1"/>
</dbReference>
<dbReference type="Pfam" id="PF06203">
    <property type="entry name" value="CCT"/>
    <property type="match status" value="1"/>
</dbReference>
<feature type="region of interest" description="Disordered" evidence="10">
    <location>
        <begin position="30"/>
        <end position="52"/>
    </location>
</feature>
<feature type="region of interest" description="Disordered" evidence="10">
    <location>
        <begin position="193"/>
        <end position="227"/>
    </location>
</feature>
<dbReference type="CDD" id="cd17582">
    <property type="entry name" value="psREC_PRR"/>
    <property type="match status" value="1"/>
</dbReference>
<reference evidence="13 14" key="1">
    <citation type="submission" date="2024-01" db="EMBL/GenBank/DDBJ databases">
        <title>The complete chloroplast genome sequence of Lithospermum erythrorhizon: insights into the phylogenetic relationship among Boraginaceae species and the maternal lineages of purple gromwells.</title>
        <authorList>
            <person name="Okada T."/>
            <person name="Watanabe K."/>
        </authorList>
    </citation>
    <scope>NUCLEOTIDE SEQUENCE [LARGE SCALE GENOMIC DNA]</scope>
</reference>
<dbReference type="AlphaFoldDB" id="A0AAV3QNN7"/>
<feature type="compositionally biased region" description="Gly residues" evidence="10">
    <location>
        <begin position="34"/>
        <end position="48"/>
    </location>
</feature>
<comment type="caution">
    <text evidence="8">Lacks conserved residue(s) required for the propagation of feature annotation.</text>
</comment>
<evidence type="ECO:0000256" key="8">
    <source>
        <dbReference type="PROSITE-ProRule" id="PRU00169"/>
    </source>
</evidence>
<sequence length="689" mass="76117">MGEVVVNSEVGSRIGVIAKGVDMEIENQTRVVNDGGGGGDGDGGGADGGSTSAAASSGVVRWERFLPNKVMRVLLVEADDSTRQIITALLRKCSFRVAAVSDGLKAWEVLRKRPHNIDLILTEVDLPSISGFALLTLIMEHEICKNIPVIMMSSQDSVSTVYKCMLRGAADFLVKPVRKNELKNMWQHVWRRQASSGGAHGPPDESVAQPKVEATAENNATSNHSSGYKVCLQSTDERIDKRSDAQSSCTKPEMDAEEAECTQELPQPKGIKCVSGDKNVKRHEVTCVSKNLQTQEGHLIGPQVATRYDCETSKTEDENVNDQWKQRNFVSQPPDSHACASPSREAIDLIGAFNNYLKCSYGSPTPNIGTTNIDSSPLLDLSLRRSNPSGSVNQGLDERPRLNHSDASAFSRYVNRTLPPSTAPSNCNQQKYCENYSDKQISIDYNSEARAHTIGSQNYFPLSISQPGQSEIAYCRPEQRAIQAPIPVRGSRLENLVNVHGIPQIFCMQSESFPAQRPGLSGHQQASTQANAIHTRPLDQGPENLHQYNCRMETTCNDVTEQSDSRQEHKLETLDHGYFSSATDQSTNGSFGNGAISHFHSISCRSNNKVNDIPGMNDMFQYPLSDVNSHRAMQREAALHKFRLKRKERCFEKKVRYESRKKLAEQRPRVKGQFVRQVHNDAPTGTSAD</sequence>
<evidence type="ECO:0000259" key="11">
    <source>
        <dbReference type="PROSITE" id="PS50110"/>
    </source>
</evidence>
<gene>
    <name evidence="13" type="ORF">LIER_20041</name>
</gene>
<dbReference type="EMBL" id="BAABME010005030">
    <property type="protein sequence ID" value="GAA0164390.1"/>
    <property type="molecule type" value="Genomic_DNA"/>
</dbReference>
<evidence type="ECO:0000256" key="2">
    <source>
        <dbReference type="ARBA" id="ARBA00010330"/>
    </source>
</evidence>
<dbReference type="PROSITE" id="PS50110">
    <property type="entry name" value="RESPONSE_REGULATORY"/>
    <property type="match status" value="1"/>
</dbReference>
<comment type="caution">
    <text evidence="13">The sequence shown here is derived from an EMBL/GenBank/DDBJ whole genome shotgun (WGS) entry which is preliminary data.</text>
</comment>